<name>A0ACC3TDK5_9ASCO</name>
<evidence type="ECO:0000313" key="1">
    <source>
        <dbReference type="EMBL" id="KAK9319036.1"/>
    </source>
</evidence>
<keyword evidence="2" id="KW-1185">Reference proteome</keyword>
<sequence>MEMVTTAHSQRQMVQMQQLSHSPLRRPQHTQSESSISATAPFAYTSKFRVIESSVGRNWTDADILTLIESYKECKRHEIAAREATAASVYATNTRIASPNSSNPVASTAAAMNAALEKPETAEAFFEKVHSVFVKFAMNPQRTAKSLHEKFGFLTVTYRRIKDFQTGKLFGAPAGVSWWEIPVKEQRRYLSKSMTPISDVVYKALEPLIERSDFQKRAYSIIQSRIQPAPATTATSTFAAPDAPLMNIFRVSVAPTPTQRSPGQSQPQSPASVAQTQSIPVVAEAISDTSIPNRISAQVPQSARDSNDIIRQDLESQQDNVYMQPQYGHQPSGASTRTETNHPVPPSGALQQAGDRQIHTPPEFSSSQQQHQQQAGNNPPGHYFQQMPIVFDPASVPPPPNPPPNLQQRQNNGHQRGPSTIQRQAMRHADGISGNLDRATTEVVKRRRVDYVATVPEEDEHEYREEDIDSADAYPPPVDPPPGVIANQQQQLPRQTGSAAGILREFVTMYKQSLDEQRRRDEQLLLTLQGISQMTTAICKAVEQGRVHSNSSES</sequence>
<dbReference type="EMBL" id="MU970239">
    <property type="protein sequence ID" value="KAK9319036.1"/>
    <property type="molecule type" value="Genomic_DNA"/>
</dbReference>
<accession>A0ACC3TDK5</accession>
<protein>
    <submittedName>
        <fullName evidence="1">Uncharacterized protein</fullName>
    </submittedName>
</protein>
<organism evidence="1 2">
    <name type="scientific">Lipomyces orientalis</name>
    <dbReference type="NCBI Taxonomy" id="1233043"/>
    <lineage>
        <taxon>Eukaryota</taxon>
        <taxon>Fungi</taxon>
        <taxon>Dikarya</taxon>
        <taxon>Ascomycota</taxon>
        <taxon>Saccharomycotina</taxon>
        <taxon>Lipomycetes</taxon>
        <taxon>Lipomycetales</taxon>
        <taxon>Lipomycetaceae</taxon>
        <taxon>Lipomyces</taxon>
    </lineage>
</organism>
<proteinExistence type="predicted"/>
<reference evidence="2" key="1">
    <citation type="journal article" date="2024" name="Front. Bioeng. Biotechnol.">
        <title>Genome-scale model development and genomic sequencing of the oleaginous clade Lipomyces.</title>
        <authorList>
            <person name="Czajka J.J."/>
            <person name="Han Y."/>
            <person name="Kim J."/>
            <person name="Mondo S.J."/>
            <person name="Hofstad B.A."/>
            <person name="Robles A."/>
            <person name="Haridas S."/>
            <person name="Riley R."/>
            <person name="LaButti K."/>
            <person name="Pangilinan J."/>
            <person name="Andreopoulos W."/>
            <person name="Lipzen A."/>
            <person name="Yan J."/>
            <person name="Wang M."/>
            <person name="Ng V."/>
            <person name="Grigoriev I.V."/>
            <person name="Spatafora J.W."/>
            <person name="Magnuson J.K."/>
            <person name="Baker S.E."/>
            <person name="Pomraning K.R."/>
        </authorList>
    </citation>
    <scope>NUCLEOTIDE SEQUENCE [LARGE SCALE GENOMIC DNA]</scope>
    <source>
        <strain evidence="2">CBS 10300</strain>
    </source>
</reference>
<gene>
    <name evidence="1" type="ORF">V1517DRAFT_333821</name>
</gene>
<dbReference type="Proteomes" id="UP001489719">
    <property type="component" value="Unassembled WGS sequence"/>
</dbReference>
<evidence type="ECO:0000313" key="2">
    <source>
        <dbReference type="Proteomes" id="UP001489719"/>
    </source>
</evidence>
<comment type="caution">
    <text evidence="1">The sequence shown here is derived from an EMBL/GenBank/DDBJ whole genome shotgun (WGS) entry which is preliminary data.</text>
</comment>